<evidence type="ECO:0000313" key="15">
    <source>
        <dbReference type="Proteomes" id="UP000001997"/>
    </source>
</evidence>
<feature type="transmembrane region" description="Helical" evidence="12">
    <location>
        <begin position="1147"/>
        <end position="1167"/>
    </location>
</feature>
<feature type="transmembrane region" description="Helical" evidence="12">
    <location>
        <begin position="1083"/>
        <end position="1108"/>
    </location>
</feature>
<dbReference type="RefSeq" id="XP_001486426.2">
    <property type="nucleotide sequence ID" value="XM_001486376.1"/>
</dbReference>
<gene>
    <name evidence="14" type="ORF">PGUG_02097</name>
</gene>
<dbReference type="PANTHER" id="PTHR12741:SF48">
    <property type="entry name" value="1,3-BETA-GLUCAN SYNTHASE COMPONENT FKS1-RELATED"/>
    <property type="match status" value="1"/>
</dbReference>
<feature type="compositionally biased region" description="Polar residues" evidence="11">
    <location>
        <begin position="1625"/>
        <end position="1634"/>
    </location>
</feature>
<feature type="transmembrane region" description="Helical" evidence="12">
    <location>
        <begin position="1245"/>
        <end position="1278"/>
    </location>
</feature>
<evidence type="ECO:0000256" key="5">
    <source>
        <dbReference type="ARBA" id="ARBA00022679"/>
    </source>
</evidence>
<feature type="transmembrane region" description="Helical" evidence="12">
    <location>
        <begin position="1345"/>
        <end position="1366"/>
    </location>
</feature>
<evidence type="ECO:0000256" key="1">
    <source>
        <dbReference type="ARBA" id="ARBA00004141"/>
    </source>
</evidence>
<organism evidence="14 15">
    <name type="scientific">Meyerozyma guilliermondii (strain ATCC 6260 / CBS 566 / DSM 6381 / JCM 1539 / NBRC 10279 / NRRL Y-324)</name>
    <name type="common">Yeast</name>
    <name type="synonym">Candida guilliermondii</name>
    <dbReference type="NCBI Taxonomy" id="294746"/>
    <lineage>
        <taxon>Eukaryota</taxon>
        <taxon>Fungi</taxon>
        <taxon>Dikarya</taxon>
        <taxon>Ascomycota</taxon>
        <taxon>Saccharomycotina</taxon>
        <taxon>Pichiomycetes</taxon>
        <taxon>Debaryomycetaceae</taxon>
        <taxon>Meyerozyma</taxon>
    </lineage>
</organism>
<feature type="transmembrane region" description="Helical" evidence="12">
    <location>
        <begin position="304"/>
        <end position="325"/>
    </location>
</feature>
<accession>A5DFP6</accession>
<feature type="domain" description="1,3-beta-glucan synthase component FKS1-like" evidence="13">
    <location>
        <begin position="118"/>
        <end position="225"/>
    </location>
</feature>
<keyword evidence="7 12" id="KW-1133">Transmembrane helix</keyword>
<evidence type="ECO:0000256" key="12">
    <source>
        <dbReference type="SAM" id="Phobius"/>
    </source>
</evidence>
<evidence type="ECO:0000256" key="3">
    <source>
        <dbReference type="ARBA" id="ARBA00012589"/>
    </source>
</evidence>
<keyword evidence="8 12" id="KW-0472">Membrane</keyword>
<dbReference type="GeneID" id="5128200"/>
<feature type="transmembrane region" description="Helical" evidence="12">
    <location>
        <begin position="1422"/>
        <end position="1445"/>
    </location>
</feature>
<dbReference type="InterPro" id="IPR056261">
    <property type="entry name" value="FKS1-like_dom2"/>
</dbReference>
<dbReference type="GO" id="GO:0003843">
    <property type="term" value="F:1,3-beta-D-glucan synthase activity"/>
    <property type="evidence" value="ECO:0007669"/>
    <property type="project" value="UniProtKB-EC"/>
</dbReference>
<dbReference type="SMART" id="SM01205">
    <property type="entry name" value="FKS1_dom1"/>
    <property type="match status" value="1"/>
</dbReference>
<keyword evidence="5" id="KW-0808">Transferase</keyword>
<dbReference type="VEuPathDB" id="FungiDB:PGUG_02097"/>
<dbReference type="EMBL" id="CH408156">
    <property type="protein sequence ID" value="EDK37999.2"/>
    <property type="molecule type" value="Genomic_DNA"/>
</dbReference>
<dbReference type="GO" id="GO:0030476">
    <property type="term" value="P:ascospore wall assembly"/>
    <property type="evidence" value="ECO:0007669"/>
    <property type="project" value="EnsemblFungi"/>
</dbReference>
<dbReference type="PANTHER" id="PTHR12741">
    <property type="entry name" value="LYST-INTERACTING PROTEIN LIP5 DOPAMINE RESPONSIVE PROTEIN DRG-1"/>
    <property type="match status" value="1"/>
</dbReference>
<dbReference type="KEGG" id="pgu:PGUG_02097"/>
<dbReference type="OrthoDB" id="1880850at2759"/>
<name>A5DFP6_PICGU</name>
<feature type="transmembrane region" description="Helical" evidence="12">
    <location>
        <begin position="1179"/>
        <end position="1199"/>
    </location>
</feature>
<dbReference type="HOGENOM" id="CLU_000844_0_1_1"/>
<feature type="region of interest" description="Disordered" evidence="11">
    <location>
        <begin position="1625"/>
        <end position="1656"/>
    </location>
</feature>
<dbReference type="eggNOG" id="KOG0916">
    <property type="taxonomic scope" value="Eukaryota"/>
</dbReference>
<evidence type="ECO:0000259" key="13">
    <source>
        <dbReference type="SMART" id="SM01205"/>
    </source>
</evidence>
<evidence type="ECO:0000256" key="6">
    <source>
        <dbReference type="ARBA" id="ARBA00022692"/>
    </source>
</evidence>
<proteinExistence type="inferred from homology"/>
<keyword evidence="15" id="KW-1185">Reference proteome</keyword>
<dbReference type="GO" id="GO:0051278">
    <property type="term" value="P:fungal-type cell wall polysaccharide biosynthetic process"/>
    <property type="evidence" value="ECO:0007669"/>
    <property type="project" value="TreeGrafter"/>
</dbReference>
<feature type="transmembrane region" description="Helical" evidence="12">
    <location>
        <begin position="346"/>
        <end position="365"/>
    </location>
</feature>
<comment type="similarity">
    <text evidence="2">Belongs to the glycosyltransferase 48 family.</text>
</comment>
<evidence type="ECO:0000256" key="9">
    <source>
        <dbReference type="ARBA" id="ARBA00031935"/>
    </source>
</evidence>
<evidence type="ECO:0000313" key="14">
    <source>
        <dbReference type="EMBL" id="EDK37999.2"/>
    </source>
</evidence>
<evidence type="ECO:0000256" key="8">
    <source>
        <dbReference type="ARBA" id="ARBA00023136"/>
    </source>
</evidence>
<evidence type="ECO:0000256" key="11">
    <source>
        <dbReference type="SAM" id="MobiDB-lite"/>
    </source>
</evidence>
<comment type="subcellular location">
    <subcellularLocation>
        <location evidence="1">Membrane</location>
        <topology evidence="1">Multi-pass membrane protein</topology>
    </subcellularLocation>
</comment>
<dbReference type="GO" id="GO:0005886">
    <property type="term" value="C:plasma membrane"/>
    <property type="evidence" value="ECO:0007669"/>
    <property type="project" value="TreeGrafter"/>
</dbReference>
<evidence type="ECO:0000256" key="2">
    <source>
        <dbReference type="ARBA" id="ARBA00009040"/>
    </source>
</evidence>
<dbReference type="Pfam" id="PF02364">
    <property type="entry name" value="Glucan_synthase"/>
    <property type="match status" value="1"/>
</dbReference>
<feature type="transmembrane region" description="Helical" evidence="12">
    <location>
        <begin position="1581"/>
        <end position="1605"/>
    </location>
</feature>
<protein>
    <recommendedName>
        <fullName evidence="3">1,3-beta-glucan synthase</fullName>
        <ecNumber evidence="3">2.4.1.34</ecNumber>
    </recommendedName>
    <alternativeName>
        <fullName evidence="9">1,3-beta-D-glucan-UDP glucosyltransferase</fullName>
    </alternativeName>
</protein>
<keyword evidence="4" id="KW-0328">Glycosyltransferase</keyword>
<dbReference type="InterPro" id="IPR003440">
    <property type="entry name" value="Glyco_trans_48_dom"/>
</dbReference>
<dbReference type="EC" id="2.4.1.34" evidence="3"/>
<dbReference type="Pfam" id="PF23605">
    <property type="entry name" value="FKS1_dom2"/>
    <property type="match status" value="1"/>
</dbReference>
<dbReference type="GO" id="GO:0000148">
    <property type="term" value="C:1,3-beta-D-glucan synthase complex"/>
    <property type="evidence" value="ECO:0007669"/>
    <property type="project" value="InterPro"/>
</dbReference>
<dbReference type="STRING" id="294746.A5DFP6"/>
<dbReference type="Pfam" id="PF14288">
    <property type="entry name" value="FKS1_dom1"/>
    <property type="match status" value="1"/>
</dbReference>
<evidence type="ECO:0000256" key="7">
    <source>
        <dbReference type="ARBA" id="ARBA00022989"/>
    </source>
</evidence>
<dbReference type="OMA" id="MCISKES"/>
<evidence type="ECO:0000256" key="4">
    <source>
        <dbReference type="ARBA" id="ARBA00022676"/>
    </source>
</evidence>
<keyword evidence="6 12" id="KW-0812">Transmembrane</keyword>
<dbReference type="InterPro" id="IPR026899">
    <property type="entry name" value="FKS1-like_dom1"/>
</dbReference>
<dbReference type="GO" id="GO:0006075">
    <property type="term" value="P:(1-&gt;3)-beta-D-glucan biosynthetic process"/>
    <property type="evidence" value="ECO:0007669"/>
    <property type="project" value="InterPro"/>
</dbReference>
<dbReference type="Proteomes" id="UP000001997">
    <property type="component" value="Unassembled WGS sequence"/>
</dbReference>
<feature type="transmembrane region" description="Helical" evidence="12">
    <location>
        <begin position="1520"/>
        <end position="1544"/>
    </location>
</feature>
<feature type="transmembrane region" description="Helical" evidence="12">
    <location>
        <begin position="377"/>
        <end position="396"/>
    </location>
</feature>
<dbReference type="InParanoid" id="A5DFP6"/>
<reference evidence="14 15" key="1">
    <citation type="journal article" date="2009" name="Nature">
        <title>Evolution of pathogenicity and sexual reproduction in eight Candida genomes.</title>
        <authorList>
            <person name="Butler G."/>
            <person name="Rasmussen M.D."/>
            <person name="Lin M.F."/>
            <person name="Santos M.A."/>
            <person name="Sakthikumar S."/>
            <person name="Munro C.A."/>
            <person name="Rheinbay E."/>
            <person name="Grabherr M."/>
            <person name="Forche A."/>
            <person name="Reedy J.L."/>
            <person name="Agrafioti I."/>
            <person name="Arnaud M.B."/>
            <person name="Bates S."/>
            <person name="Brown A.J."/>
            <person name="Brunke S."/>
            <person name="Costanzo M.C."/>
            <person name="Fitzpatrick D.A."/>
            <person name="de Groot P.W."/>
            <person name="Harris D."/>
            <person name="Hoyer L.L."/>
            <person name="Hube B."/>
            <person name="Klis F.M."/>
            <person name="Kodira C."/>
            <person name="Lennard N."/>
            <person name="Logue M.E."/>
            <person name="Martin R."/>
            <person name="Neiman A.M."/>
            <person name="Nikolaou E."/>
            <person name="Quail M.A."/>
            <person name="Quinn J."/>
            <person name="Santos M.C."/>
            <person name="Schmitzberger F.F."/>
            <person name="Sherlock G."/>
            <person name="Shah P."/>
            <person name="Silverstein K.A."/>
            <person name="Skrzypek M.S."/>
            <person name="Soll D."/>
            <person name="Staggs R."/>
            <person name="Stansfield I."/>
            <person name="Stumpf M.P."/>
            <person name="Sudbery P.E."/>
            <person name="Srikantha T."/>
            <person name="Zeng Q."/>
            <person name="Berman J."/>
            <person name="Berriman M."/>
            <person name="Heitman J."/>
            <person name="Gow N.A."/>
            <person name="Lorenz M.C."/>
            <person name="Birren B.W."/>
            <person name="Kellis M."/>
            <person name="Cuomo C.A."/>
        </authorList>
    </citation>
    <scope>NUCLEOTIDE SEQUENCE [LARGE SCALE GENOMIC DNA]</scope>
    <source>
        <strain evidence="15">ATCC 6260 / CBS 566 / DSM 6381 / JCM 1539 / NBRC 10279 / NRRL Y-324</strain>
    </source>
</reference>
<sequence>MSLNSDLDSFLTCPGYETLPVEDERILSDDDIVEIFNTVGDVFIFQGDNVRNVYDLFMSQLNSRASRSSFYVALTTIHRDYVGTSSNYRKWLKAACKQDGSDGPERIIKNENINTACKMYVTEVALYLLIWGEASNIRFMPECICFIYKCCLDYYMAEDRITIAKPFLDHTIVPLFEFLREQQYKLKDGNWIRRRRDHARIIGYDDMNSFFWYNENLQKLVVDSGRLYDMAASDRYPCFDKIDWNKAFFKSYREVRTWSHLLTNFSRVWITHLTMFWYFTSCNSLSLYTKEYSPEYDNTPPPHVIWSVVSLGGVLASTIALVSCMMELRFVPRKFPGAPSVLGRSLLLMALSALNLGPSFYLLWILPADVYSRSGHLIGIIQFGISAATFLYLVLVPPAQYFSCILPSQPNSHHAFTSDFQKLPTRTKAVSASLWVSVFTLKFLESYFFLTLSVKDPVKVLSHLRMTRCHGDSILGTLSCRYQPTITLAFIFVTDLVLFFLDTYLWYVLCTCMLSIVIAIKNGNSIFTSWKSVFSQLPERLISKTVNVDSVGDAIVAASHMWNAIVYSMYRDHLISVDQASALMYQLPDTDFVQSSADVKAPINFFSHNHAIHSDEYFPQLGEAKRRISYFAQSLSSPLCNADFTTDACPAFTVLIPHYSESILLSIEEVIRRSKQTQITLLDYLKSLSSSDWTNFVRDTRVADDEKFGCRFPIPLTSEGTTDYDNLPYEYYGFKFADPESTLRTRIWASLRSQTLYRTVSGFMNYRHALAELYKAEHEDCINHIHHLTFEDELKALIESKFTLLVSIQRHSKFSESEMQSFEIMAQNFPTMKISVLEEIKEGDKSVHYCSLLDLAKKDESSQYGRKFKIRLPGYPILGDGKSDNQNTSAVFYRGEYIQVVDSNQDNYLEECLKIKSMLSEFEELNLAPVRGTSMTRPPVAIVGAREYIFSEQVGALGDIAAGKEQTFGTMFGRALAFMEGKLHYGHPDFVNGIFMCTRGGLSKAQRSLHLNEDIYAGMNAIARGGRIKHADYFQCGKGRDLGFNTILNFTSKIGAGMAEQTLSREQFYFGTRLPTDRLFSFFYAHVGFHINNVLIILSIHLFSIFLFNIGSLRNESIVCDTTSGLTEPTPIGCYNIKPAIDWISRYVLSVIICFFLSFTPLVMQEFIERGVLKTAKRIFFHLISLSPLFEVFVCQVYASAFVDNRSYGGARYISTGRGYAISRISFATLYSRYASLSIYWGSRLSLIIIFACSTVWQISLLWFWITCLSLCLSPFIFNPHQFDRTEFFLDYREYLRWLGRGNFSRCRNSWVRHVRFQIIKSTGLKGPGSNESEDLVHPISKFRFAIWNLAKAILNVLSFLAPYMFLNSQNGVAEPSKVNPLMRVAVIVAIPLISNIIILVVLFGISILLGSMIRNKRFADTIAAVAHIWSILAHVIVIEITWYIHSWNLPRSLACICLVITIQRYLMKLVLSMCISKESDRLEANSAWWSGRWIQHHLGWHILSQPFRELGLKLVELNFFAFDFLLGHVLFCCLSTMLFIPYIGQLHSLMMFWFVRHNSLNVSGTQHLHSRQRKRQRKQAWRYFFVFIGILVGISALLVAPYLLRKYWEFLDKSIPTFAQPLFQPSNQDQNDTGPRAPSSFWSKKPPPATWSTIW</sequence>
<feature type="transmembrane region" description="Helical" evidence="12">
    <location>
        <begin position="1386"/>
        <end position="1410"/>
    </location>
</feature>
<evidence type="ECO:0000256" key="10">
    <source>
        <dbReference type="ARBA" id="ARBA00047777"/>
    </source>
</evidence>
<comment type="catalytic activity">
    <reaction evidence="10">
        <text>[(1-&gt;3)-beta-D-glucosyl](n) + UDP-alpha-D-glucose = [(1-&gt;3)-beta-D-glucosyl](n+1) + UDP + H(+)</text>
        <dbReference type="Rhea" id="RHEA:21476"/>
        <dbReference type="Rhea" id="RHEA-COMP:11146"/>
        <dbReference type="Rhea" id="RHEA-COMP:14303"/>
        <dbReference type="ChEBI" id="CHEBI:15378"/>
        <dbReference type="ChEBI" id="CHEBI:37671"/>
        <dbReference type="ChEBI" id="CHEBI:58223"/>
        <dbReference type="ChEBI" id="CHEBI:58885"/>
        <dbReference type="EC" id="2.4.1.34"/>
    </reaction>
</comment>